<sequence>MLYGRYRLLVVVLVTMLACSQAMDASDDGLSGEDTGTDGGRYTDHVSASKTASSVLPRRNNLMSNIDAALLVTSAGFLLYYLNRASPATPLNSGFFAKGLLKSKFVSASTAVTGLSLAAGVAIGFRTAAKSDTLGHRLSWPDSSAEAVPPAPSPEDDSKPTLRRSSFPLLLIICASVVGVSLIILVVVVCCWRRIVQSVTRRNRRLNSKRYSISRNPSIKVIEISPPEPLRRGQIQVLAEETPIIPVALDDVENSEEQDRREAELRAQRMLRDADASSRSLASVSVAPTSWTTVPYSFSTNELPPTR</sequence>
<evidence type="ECO:0008006" key="6">
    <source>
        <dbReference type="Google" id="ProtNLM"/>
    </source>
</evidence>
<reference evidence="4 5" key="1">
    <citation type="submission" date="2015-02" db="EMBL/GenBank/DDBJ databases">
        <authorList>
            <person name="Chooi Y.-H."/>
        </authorList>
    </citation>
    <scope>NUCLEOTIDE SEQUENCE [LARGE SCALE GENOMIC DNA]</scope>
    <source>
        <strain evidence="4">E3</strain>
    </source>
</reference>
<feature type="signal peptide" evidence="3">
    <location>
        <begin position="1"/>
        <end position="22"/>
    </location>
</feature>
<evidence type="ECO:0000256" key="2">
    <source>
        <dbReference type="SAM" id="Phobius"/>
    </source>
</evidence>
<dbReference type="Proteomes" id="UP000039324">
    <property type="component" value="Unassembled WGS sequence"/>
</dbReference>
<keyword evidence="2" id="KW-0472">Membrane</keyword>
<accession>A0A0G4J4L4</accession>
<feature type="region of interest" description="Disordered" evidence="1">
    <location>
        <begin position="140"/>
        <end position="161"/>
    </location>
</feature>
<evidence type="ECO:0000313" key="5">
    <source>
        <dbReference type="Proteomes" id="UP000039324"/>
    </source>
</evidence>
<name>A0A0G4J4L4_PLABS</name>
<evidence type="ECO:0000256" key="3">
    <source>
        <dbReference type="SAM" id="SignalP"/>
    </source>
</evidence>
<feature type="chain" id="PRO_5005193495" description="Transmembrane protein" evidence="3">
    <location>
        <begin position="23"/>
        <end position="307"/>
    </location>
</feature>
<gene>
    <name evidence="4" type="ORF">PBRA_002456</name>
</gene>
<dbReference type="EMBL" id="CDSF01000122">
    <property type="protein sequence ID" value="CEP02191.1"/>
    <property type="molecule type" value="Genomic_DNA"/>
</dbReference>
<dbReference type="AlphaFoldDB" id="A0A0G4J4L4"/>
<protein>
    <recommendedName>
        <fullName evidence="6">Transmembrane protein</fullName>
    </recommendedName>
</protein>
<dbReference type="PROSITE" id="PS51257">
    <property type="entry name" value="PROKAR_LIPOPROTEIN"/>
    <property type="match status" value="1"/>
</dbReference>
<evidence type="ECO:0000256" key="1">
    <source>
        <dbReference type="SAM" id="MobiDB-lite"/>
    </source>
</evidence>
<organism evidence="4 5">
    <name type="scientific">Plasmodiophora brassicae</name>
    <name type="common">Clubroot disease agent</name>
    <dbReference type="NCBI Taxonomy" id="37360"/>
    <lineage>
        <taxon>Eukaryota</taxon>
        <taxon>Sar</taxon>
        <taxon>Rhizaria</taxon>
        <taxon>Endomyxa</taxon>
        <taxon>Phytomyxea</taxon>
        <taxon>Plasmodiophorida</taxon>
        <taxon>Plasmodiophoridae</taxon>
        <taxon>Plasmodiophora</taxon>
    </lineage>
</organism>
<feature type="transmembrane region" description="Helical" evidence="2">
    <location>
        <begin position="103"/>
        <end position="125"/>
    </location>
</feature>
<feature type="region of interest" description="Disordered" evidence="1">
    <location>
        <begin position="25"/>
        <end position="45"/>
    </location>
</feature>
<keyword evidence="2" id="KW-0812">Transmembrane</keyword>
<keyword evidence="5" id="KW-1185">Reference proteome</keyword>
<proteinExistence type="predicted"/>
<keyword evidence="2" id="KW-1133">Transmembrane helix</keyword>
<evidence type="ECO:0000313" key="4">
    <source>
        <dbReference type="EMBL" id="CEP02191.1"/>
    </source>
</evidence>
<keyword evidence="3" id="KW-0732">Signal</keyword>
<feature type="transmembrane region" description="Helical" evidence="2">
    <location>
        <begin position="167"/>
        <end position="192"/>
    </location>
</feature>